<feature type="domain" description="Amidohydrolase-related" evidence="3">
    <location>
        <begin position="3"/>
        <end position="256"/>
    </location>
</feature>
<comment type="similarity">
    <text evidence="1">Belongs to the metallo-dependent hydrolases superfamily.</text>
</comment>
<dbReference type="SUPFAM" id="SSF51556">
    <property type="entry name" value="Metallo-dependent hydrolases"/>
    <property type="match status" value="1"/>
</dbReference>
<evidence type="ECO:0000313" key="5">
    <source>
        <dbReference type="Proteomes" id="UP000003824"/>
    </source>
</evidence>
<evidence type="ECO:0000313" key="4">
    <source>
        <dbReference type="EMBL" id="EFE65489.2"/>
    </source>
</evidence>
<dbReference type="EMBL" id="DS999641">
    <property type="protein sequence ID" value="EFE65489.2"/>
    <property type="molecule type" value="Genomic_DNA"/>
</dbReference>
<gene>
    <name evidence="4" type="ORF">SSFG_00743</name>
</gene>
<sequence length="375" mass="38104">MRRNFTLADIAPEARAAGVDRTVLVQTVTVPEEPPELPALAAAHELIAGVVGWSDLTRPDLADELARLRELPGGRYLKGVRHQVQGEPGPEWLLRPDVRRGRAAVAGAGLVCDLVVLPHQLPACPAAARSLPGLTFVPDHLGKPPVTSGALEPWAGHLEAPGALPNTVGKVSGPVTETDRAWGAAARAPALLRPSWEAAPDAFGPGRPMSGSDWPVRTPAATYAQVSRLTGALARDLGPEDRHRLFEATATRVYGLRAPASTGSEPPAPAGSAAGSPARTSAASTRPSPAAPARSCSGSGTGGRGRTGAARRAGTGSGAAASACRGRSPAGAPPARRTTARRTRATARRTTSASRAAGGTGRTGAASAAGRPACP</sequence>
<dbReference type="InterPro" id="IPR006680">
    <property type="entry name" value="Amidohydro-rel"/>
</dbReference>
<protein>
    <submittedName>
        <fullName evidence="4">Amidohydrolase</fullName>
    </submittedName>
</protein>
<feature type="region of interest" description="Disordered" evidence="2">
    <location>
        <begin position="257"/>
        <end position="375"/>
    </location>
</feature>
<dbReference type="Gene3D" id="3.20.20.140">
    <property type="entry name" value="Metal-dependent hydrolases"/>
    <property type="match status" value="1"/>
</dbReference>
<proteinExistence type="inferred from homology"/>
<name>D6A1C7_STRV1</name>
<reference evidence="5" key="1">
    <citation type="submission" date="2008-12" db="EMBL/GenBank/DDBJ databases">
        <title>Annotation of Streptomyces ghanaensis ATCC 14672.</title>
        <authorList>
            <consortium name="The Broad Institute Genome Sequencing Platform"/>
            <consortium name="Broad Institute Microbial Sequencing Center"/>
            <person name="Fischbach M."/>
            <person name="Ward D."/>
            <person name="Young S."/>
            <person name="Kodira C.D."/>
            <person name="Zeng Q."/>
            <person name="Koehrsen M."/>
            <person name="Godfrey P."/>
            <person name="Alvarado L."/>
            <person name="Berlin A.M."/>
            <person name="Borenstein D."/>
            <person name="Chen Z."/>
            <person name="Engels R."/>
            <person name="Freedman E."/>
            <person name="Gellesch M."/>
            <person name="Goldberg J."/>
            <person name="Griggs A."/>
            <person name="Gujja S."/>
            <person name="Heiman D.I."/>
            <person name="Hepburn T.A."/>
            <person name="Howarth C."/>
            <person name="Jen D."/>
            <person name="Larson L."/>
            <person name="Lewis B."/>
            <person name="Mehta T."/>
            <person name="Park D."/>
            <person name="Pearson M."/>
            <person name="Roberts A."/>
            <person name="Saif S."/>
            <person name="Shea T.D."/>
            <person name="Shenoy N."/>
            <person name="Sisk P."/>
            <person name="Stolte C."/>
            <person name="Sykes S.N."/>
            <person name="Walk T."/>
            <person name="White J."/>
            <person name="Yandava C."/>
            <person name="Straight P."/>
            <person name="Clardy J."/>
            <person name="Hung D."/>
            <person name="Kolter R."/>
            <person name="Mekalanos J."/>
            <person name="Walker S."/>
            <person name="Walsh C.T."/>
            <person name="Wieland B.L.C."/>
            <person name="Ilzarbe M."/>
            <person name="Galagan J."/>
            <person name="Nusbaum C."/>
            <person name="Birren B."/>
        </authorList>
    </citation>
    <scope>NUCLEOTIDE SEQUENCE [LARGE SCALE GENOMIC DNA]</scope>
    <source>
        <strain evidence="5">ATCC 14672 / DSM 40746 / JCM 4963 / KCTC 9882 / NRRL B-12104 / FH 1290</strain>
    </source>
</reference>
<dbReference type="PANTHER" id="PTHR43569">
    <property type="entry name" value="AMIDOHYDROLASE"/>
    <property type="match status" value="1"/>
</dbReference>
<feature type="compositionally biased region" description="Basic residues" evidence="2">
    <location>
        <begin position="338"/>
        <end position="347"/>
    </location>
</feature>
<evidence type="ECO:0000256" key="1">
    <source>
        <dbReference type="ARBA" id="ARBA00038310"/>
    </source>
</evidence>
<feature type="compositionally biased region" description="Low complexity" evidence="2">
    <location>
        <begin position="258"/>
        <end position="298"/>
    </location>
</feature>
<dbReference type="PANTHER" id="PTHR43569:SF2">
    <property type="entry name" value="AMIDOHYDROLASE-RELATED DOMAIN-CONTAINING PROTEIN"/>
    <property type="match status" value="1"/>
</dbReference>
<evidence type="ECO:0000256" key="2">
    <source>
        <dbReference type="SAM" id="MobiDB-lite"/>
    </source>
</evidence>
<feature type="compositionally biased region" description="Low complexity" evidence="2">
    <location>
        <begin position="348"/>
        <end position="375"/>
    </location>
</feature>
<dbReference type="AlphaFoldDB" id="D6A1C7"/>
<dbReference type="eggNOG" id="COG3618">
    <property type="taxonomic scope" value="Bacteria"/>
</dbReference>
<dbReference type="Pfam" id="PF04909">
    <property type="entry name" value="Amidohydro_2"/>
    <property type="match status" value="1"/>
</dbReference>
<organism evidence="4 5">
    <name type="scientific">Streptomyces viridosporus (strain ATCC 14672 / DSM 40746 / JCM 4963 / KCTC 9882 / NRRL B-12104 / FH 1290)</name>
    <name type="common">Streptomyces ghanaensis</name>
    <dbReference type="NCBI Taxonomy" id="566461"/>
    <lineage>
        <taxon>Bacteria</taxon>
        <taxon>Bacillati</taxon>
        <taxon>Actinomycetota</taxon>
        <taxon>Actinomycetes</taxon>
        <taxon>Kitasatosporales</taxon>
        <taxon>Streptomycetaceae</taxon>
        <taxon>Streptomyces</taxon>
    </lineage>
</organism>
<evidence type="ECO:0000259" key="3">
    <source>
        <dbReference type="Pfam" id="PF04909"/>
    </source>
</evidence>
<accession>D6A1C7</accession>
<keyword evidence="4" id="KW-0378">Hydrolase</keyword>
<dbReference type="InterPro" id="IPR052350">
    <property type="entry name" value="Metallo-dep_Lactonases"/>
</dbReference>
<feature type="compositionally biased region" description="Low complexity" evidence="2">
    <location>
        <begin position="307"/>
        <end position="337"/>
    </location>
</feature>
<dbReference type="InterPro" id="IPR032466">
    <property type="entry name" value="Metal_Hydrolase"/>
</dbReference>
<dbReference type="Proteomes" id="UP000003824">
    <property type="component" value="Unassembled WGS sequence"/>
</dbReference>
<dbReference type="GO" id="GO:0016787">
    <property type="term" value="F:hydrolase activity"/>
    <property type="evidence" value="ECO:0007669"/>
    <property type="project" value="UniProtKB-KW"/>
</dbReference>